<keyword evidence="1" id="KW-0175">Coiled coil</keyword>
<gene>
    <name evidence="4" type="ORF">LVJ94_01400</name>
</gene>
<feature type="region of interest" description="Disordered" evidence="2">
    <location>
        <begin position="264"/>
        <end position="285"/>
    </location>
</feature>
<feature type="transmembrane region" description="Helical" evidence="3">
    <location>
        <begin position="53"/>
        <end position="74"/>
    </location>
</feature>
<keyword evidence="3" id="KW-0812">Transmembrane</keyword>
<evidence type="ECO:0000256" key="1">
    <source>
        <dbReference type="SAM" id="Coils"/>
    </source>
</evidence>
<evidence type="ECO:0000256" key="2">
    <source>
        <dbReference type="SAM" id="MobiDB-lite"/>
    </source>
</evidence>
<feature type="transmembrane region" description="Helical" evidence="3">
    <location>
        <begin position="186"/>
        <end position="210"/>
    </location>
</feature>
<protein>
    <submittedName>
        <fullName evidence="4">DUF4239 domain-containing protein</fullName>
    </submittedName>
</protein>
<dbReference type="EMBL" id="CP089983">
    <property type="protein sequence ID" value="WXB05919.1"/>
    <property type="molecule type" value="Genomic_DNA"/>
</dbReference>
<reference evidence="4" key="1">
    <citation type="submission" date="2021-12" db="EMBL/GenBank/DDBJ databases">
        <title>Discovery of the Pendulisporaceae a myxobacterial family with distinct sporulation behavior and unique specialized metabolism.</title>
        <authorList>
            <person name="Garcia R."/>
            <person name="Popoff A."/>
            <person name="Bader C.D."/>
            <person name="Loehr J."/>
            <person name="Walesch S."/>
            <person name="Walt C."/>
            <person name="Boldt J."/>
            <person name="Bunk B."/>
            <person name="Haeckl F.J.F.P.J."/>
            <person name="Gunesch A.P."/>
            <person name="Birkelbach J."/>
            <person name="Nuebel U."/>
            <person name="Pietschmann T."/>
            <person name="Bach T."/>
            <person name="Mueller R."/>
        </authorList>
    </citation>
    <scope>NUCLEOTIDE SEQUENCE</scope>
    <source>
        <strain evidence="4">MSr11367</strain>
    </source>
</reference>
<dbReference type="Proteomes" id="UP001374803">
    <property type="component" value="Chromosome"/>
</dbReference>
<sequence length="285" mass="31797">MDLLWIYTLPDAWFCTVVVLATVIVGVAGLFLTRGFVRRHLAPEGEKNELVSYFLAAIGVFYGITLGLIAVGTWQGFADVQKGVSDEAAKAASLYRDLSQFPEPERTDLRDDLRDYTKAVIQKTWPALQRGETPKETTEVLVRFIDHLGAFEPKNAREQVLFAEVQRELNEMNELRRKRIEAANSSLPGAVWAMVYAGAILNIAVCWLFVSKSIRLHATLVGLMSALIGFLLFVTLELDRPFRGDLSIPPDAFQLVLDDVMTTDREPRNPPTAHRTSKPVTAPVP</sequence>
<name>A0ABZ2L4P5_9BACT</name>
<keyword evidence="3" id="KW-0472">Membrane</keyword>
<proteinExistence type="predicted"/>
<dbReference type="RefSeq" id="WP_394835569.1">
    <property type="nucleotide sequence ID" value="NZ_CP089929.1"/>
</dbReference>
<keyword evidence="5" id="KW-1185">Reference proteome</keyword>
<organism evidence="4 5">
    <name type="scientific">Pendulispora rubella</name>
    <dbReference type="NCBI Taxonomy" id="2741070"/>
    <lineage>
        <taxon>Bacteria</taxon>
        <taxon>Pseudomonadati</taxon>
        <taxon>Myxococcota</taxon>
        <taxon>Myxococcia</taxon>
        <taxon>Myxococcales</taxon>
        <taxon>Sorangiineae</taxon>
        <taxon>Pendulisporaceae</taxon>
        <taxon>Pendulispora</taxon>
    </lineage>
</organism>
<feature type="transmembrane region" description="Helical" evidence="3">
    <location>
        <begin position="216"/>
        <end position="236"/>
    </location>
</feature>
<dbReference type="Pfam" id="PF14023">
    <property type="entry name" value="Bestrophin-like"/>
    <property type="match status" value="1"/>
</dbReference>
<keyword evidence="3" id="KW-1133">Transmembrane helix</keyword>
<evidence type="ECO:0000313" key="4">
    <source>
        <dbReference type="EMBL" id="WXB05919.1"/>
    </source>
</evidence>
<evidence type="ECO:0000313" key="5">
    <source>
        <dbReference type="Proteomes" id="UP001374803"/>
    </source>
</evidence>
<accession>A0ABZ2L4P5</accession>
<feature type="transmembrane region" description="Helical" evidence="3">
    <location>
        <begin position="12"/>
        <end position="33"/>
    </location>
</feature>
<feature type="coiled-coil region" evidence="1">
    <location>
        <begin position="158"/>
        <end position="185"/>
    </location>
</feature>
<evidence type="ECO:0000256" key="3">
    <source>
        <dbReference type="SAM" id="Phobius"/>
    </source>
</evidence>
<dbReference type="InterPro" id="IPR025333">
    <property type="entry name" value="DUF4239"/>
</dbReference>